<evidence type="ECO:0000259" key="1">
    <source>
        <dbReference type="Pfam" id="PF24626"/>
    </source>
</evidence>
<dbReference type="RefSeq" id="XP_018808437.1">
    <property type="nucleotide sequence ID" value="XM_018952892.1"/>
</dbReference>
<keyword evidence="2" id="KW-1185">Reference proteome</keyword>
<evidence type="ECO:0000313" key="3">
    <source>
        <dbReference type="RefSeq" id="XP_018808437.1"/>
    </source>
</evidence>
<organism evidence="2 3">
    <name type="scientific">Juglans regia</name>
    <name type="common">English walnut</name>
    <dbReference type="NCBI Taxonomy" id="51240"/>
    <lineage>
        <taxon>Eukaryota</taxon>
        <taxon>Viridiplantae</taxon>
        <taxon>Streptophyta</taxon>
        <taxon>Embryophyta</taxon>
        <taxon>Tracheophyta</taxon>
        <taxon>Spermatophyta</taxon>
        <taxon>Magnoliopsida</taxon>
        <taxon>eudicotyledons</taxon>
        <taxon>Gunneridae</taxon>
        <taxon>Pentapetalae</taxon>
        <taxon>rosids</taxon>
        <taxon>fabids</taxon>
        <taxon>Fagales</taxon>
        <taxon>Juglandaceae</taxon>
        <taxon>Juglans</taxon>
    </lineage>
</organism>
<name>A0A2I4DMT0_JUGRE</name>
<proteinExistence type="predicted"/>
<dbReference type="InterPro" id="IPR056924">
    <property type="entry name" value="SH3_Tf2-1"/>
</dbReference>
<dbReference type="PANTHER" id="PTHR46148">
    <property type="entry name" value="CHROMO DOMAIN-CONTAINING PROTEIN"/>
    <property type="match status" value="1"/>
</dbReference>
<dbReference type="PANTHER" id="PTHR46148:SF60">
    <property type="entry name" value="CHROMO DOMAIN-CONTAINING PROTEIN"/>
    <property type="match status" value="1"/>
</dbReference>
<reference evidence="3" key="1">
    <citation type="submission" date="2025-08" db="UniProtKB">
        <authorList>
            <consortium name="RefSeq"/>
        </authorList>
    </citation>
    <scope>IDENTIFICATION</scope>
    <source>
        <tissue evidence="3">Leaves</tissue>
    </source>
</reference>
<sequence length="132" mass="15549">MKGVIRFEKKGKMSPRYVGPFEFLERVGVVAYHLDLPVEMQGVHNVFHVSSSKKSFGERQPVVMDVSSIRLQLNMSYEEWPVQFVDSKEQELRNRKVSLVKVLWNNPAFQEAKWEREDSMMTKYPHLFVTQN</sequence>
<dbReference type="Proteomes" id="UP000235220">
    <property type="component" value="Chromosome 1"/>
</dbReference>
<dbReference type="KEGG" id="jre:108981657"/>
<dbReference type="AlphaFoldDB" id="A0A2I4DMT0"/>
<evidence type="ECO:0000313" key="2">
    <source>
        <dbReference type="Proteomes" id="UP000235220"/>
    </source>
</evidence>
<dbReference type="Gramene" id="Jr01_22600_p1">
    <property type="protein sequence ID" value="cds.Jr01_22600_p1"/>
    <property type="gene ID" value="Jr01_22600"/>
</dbReference>
<dbReference type="GeneID" id="108981657"/>
<dbReference type="OrthoDB" id="1939135at2759"/>
<gene>
    <name evidence="3" type="primary">LOC108981657</name>
</gene>
<accession>A0A2I4DMT0</accession>
<feature type="domain" description="Tf2-1-like SH3-like" evidence="1">
    <location>
        <begin position="6"/>
        <end position="54"/>
    </location>
</feature>
<protein>
    <submittedName>
        <fullName evidence="3">Uncharacterized protein LOC108981657</fullName>
    </submittedName>
</protein>
<dbReference type="Pfam" id="PF24626">
    <property type="entry name" value="SH3_Tf2-1"/>
    <property type="match status" value="1"/>
</dbReference>